<proteinExistence type="predicted"/>
<organism evidence="2 3">
    <name type="scientific">Streptomyces justiciae</name>
    <dbReference type="NCBI Taxonomy" id="2780140"/>
    <lineage>
        <taxon>Bacteria</taxon>
        <taxon>Bacillati</taxon>
        <taxon>Actinomycetota</taxon>
        <taxon>Actinomycetes</taxon>
        <taxon>Kitasatosporales</taxon>
        <taxon>Streptomycetaceae</taxon>
        <taxon>Streptomyces</taxon>
    </lineage>
</organism>
<gene>
    <name evidence="2" type="ORF">RQC66_27955</name>
</gene>
<protein>
    <submittedName>
        <fullName evidence="2">MEDS domain-containing protein</fullName>
    </submittedName>
</protein>
<feature type="domain" description="MEDS" evidence="1">
    <location>
        <begin position="24"/>
        <end position="186"/>
    </location>
</feature>
<evidence type="ECO:0000259" key="1">
    <source>
        <dbReference type="Pfam" id="PF14417"/>
    </source>
</evidence>
<accession>A0ABU3M0H9</accession>
<dbReference type="Proteomes" id="UP001257948">
    <property type="component" value="Unassembled WGS sequence"/>
</dbReference>
<dbReference type="EMBL" id="JAVTLL010000020">
    <property type="protein sequence ID" value="MDT7844556.1"/>
    <property type="molecule type" value="Genomic_DNA"/>
</dbReference>
<reference evidence="3" key="1">
    <citation type="submission" date="2023-07" db="EMBL/GenBank/DDBJ databases">
        <title>Draft genome sequence of the endophytic actinobacterium Streptomyces justiciae WPN32, a potential antibiotic producer.</title>
        <authorList>
            <person name="Yasawong M."/>
            <person name="Pana W."/>
            <person name="Ganta P."/>
            <person name="Santapan N."/>
            <person name="Songngamsuk T."/>
            <person name="Phatcharaharikarn M."/>
            <person name="Kerdtoob S."/>
            <person name="Nantapong N."/>
        </authorList>
    </citation>
    <scope>NUCLEOTIDE SEQUENCE [LARGE SCALE GENOMIC DNA]</scope>
    <source>
        <strain evidence="3">WPN32</strain>
    </source>
</reference>
<dbReference type="Pfam" id="PF14417">
    <property type="entry name" value="MEDS"/>
    <property type="match status" value="1"/>
</dbReference>
<dbReference type="RefSeq" id="WP_314204288.1">
    <property type="nucleotide sequence ID" value="NZ_JAVTLL010000020.1"/>
</dbReference>
<dbReference type="InterPro" id="IPR025847">
    <property type="entry name" value="MEDS_domain"/>
</dbReference>
<keyword evidence="3" id="KW-1185">Reference proteome</keyword>
<name>A0ABU3M0H9_9ACTN</name>
<comment type="caution">
    <text evidence="2">The sequence shown here is derived from an EMBL/GenBank/DDBJ whole genome shotgun (WGS) entry which is preliminary data.</text>
</comment>
<evidence type="ECO:0000313" key="3">
    <source>
        <dbReference type="Proteomes" id="UP001257948"/>
    </source>
</evidence>
<sequence length="303" mass="33521">MTETTEHPDPPGRTVPVERLKMGDHACMALRGGEPPWKVFTAYTRTSLARSEKVLLVMDPDDLADGDVVSLLDDGGGRVAEAWNSGQLSLKRNTEMYVPDGRFREDRTIDLYTDEVNRAQSEGWAGLRLTADMSWAPRVGIDHDRLLDYEASVAPLFADPLFTAICWYDRERFGDRLLDDMGKVHPLRVMESLDELEVTRTADGGRIAGSAGLDTRTEFVRALREALSRRDASGPVRHVLDLRDLCFMEAHCAWQLLSLAGSLPTGSEVIVRCGELLGMVLRQLGADEVPQLVIGVEGDEVAV</sequence>
<evidence type="ECO:0000313" key="2">
    <source>
        <dbReference type="EMBL" id="MDT7844556.1"/>
    </source>
</evidence>